<dbReference type="EMBL" id="JAAIUW010000011">
    <property type="protein sequence ID" value="KAF7809602.1"/>
    <property type="molecule type" value="Genomic_DNA"/>
</dbReference>
<comment type="caution">
    <text evidence="1">The sequence shown here is derived from an EMBL/GenBank/DDBJ whole genome shotgun (WGS) entry which is preliminary data.</text>
</comment>
<dbReference type="Proteomes" id="UP000634136">
    <property type="component" value="Unassembled WGS sequence"/>
</dbReference>
<dbReference type="GO" id="GO:0048367">
    <property type="term" value="P:shoot system development"/>
    <property type="evidence" value="ECO:0007669"/>
    <property type="project" value="InterPro"/>
</dbReference>
<dbReference type="GO" id="GO:0048364">
    <property type="term" value="P:root development"/>
    <property type="evidence" value="ECO:0007669"/>
    <property type="project" value="InterPro"/>
</dbReference>
<protein>
    <submittedName>
        <fullName evidence="1">Uncharacterized protein</fullName>
    </submittedName>
</protein>
<dbReference type="PANTHER" id="PTHR33070:SF120">
    <property type="entry name" value="EXPRESSED PROTEIN"/>
    <property type="match status" value="1"/>
</dbReference>
<name>A0A834W501_9FABA</name>
<accession>A0A834W501</accession>
<gene>
    <name evidence="1" type="ORF">G2W53_036345</name>
</gene>
<proteinExistence type="predicted"/>
<evidence type="ECO:0000313" key="2">
    <source>
        <dbReference type="Proteomes" id="UP000634136"/>
    </source>
</evidence>
<sequence length="296" mass="33955">MSGLYTASEVHCHVRSISLPSRLHPTSQKIETQLEKLRKWDSLISSSSADIIKAGLRGLAELYNCVHQFLDSPLNHHQEEERHLEKALDMSVGLLDVCGSARDLFLLMKEHVQDLHSLLRRKGLDYSSIKTQINAYISFRKKVKKDISKSLRSLKTMESSFKSSYPLLNTDHHGWIVIKVLRELSSITISFFRKLLLFLCVPVLKKNSSGLSLISRMVFKGNGREKRIISEMEGIDIALCYFHRAIEKSDAKTDVHVVKRKLQELDGNIREFETELDCLFRCLIQHRVSLLNLLTP</sequence>
<keyword evidence="2" id="KW-1185">Reference proteome</keyword>
<evidence type="ECO:0000313" key="1">
    <source>
        <dbReference type="EMBL" id="KAF7809602.1"/>
    </source>
</evidence>
<reference evidence="1" key="1">
    <citation type="submission" date="2020-09" db="EMBL/GenBank/DDBJ databases">
        <title>Genome-Enabled Discovery of Anthraquinone Biosynthesis in Senna tora.</title>
        <authorList>
            <person name="Kang S.-H."/>
            <person name="Pandey R.P."/>
            <person name="Lee C.-M."/>
            <person name="Sim J.-S."/>
            <person name="Jeong J.-T."/>
            <person name="Choi B.-S."/>
            <person name="Jung M."/>
            <person name="Ginzburg D."/>
            <person name="Zhao K."/>
            <person name="Won S.Y."/>
            <person name="Oh T.-J."/>
            <person name="Yu Y."/>
            <person name="Kim N.-H."/>
            <person name="Lee O.R."/>
            <person name="Lee T.-H."/>
            <person name="Bashyal P."/>
            <person name="Kim T.-S."/>
            <person name="Lee W.-H."/>
            <person name="Kawkins C."/>
            <person name="Kim C.-K."/>
            <person name="Kim J.S."/>
            <person name="Ahn B.O."/>
            <person name="Rhee S.Y."/>
            <person name="Sohng J.K."/>
        </authorList>
    </citation>
    <scope>NUCLEOTIDE SEQUENCE</scope>
    <source>
        <tissue evidence="1">Leaf</tissue>
    </source>
</reference>
<dbReference type="PANTHER" id="PTHR33070">
    <property type="entry name" value="OS06G0725500 PROTEIN"/>
    <property type="match status" value="1"/>
</dbReference>
<dbReference type="AlphaFoldDB" id="A0A834W501"/>
<dbReference type="InterPro" id="IPR004320">
    <property type="entry name" value="BPS1_pln"/>
</dbReference>
<dbReference type="Pfam" id="PF03087">
    <property type="entry name" value="BPS1"/>
    <property type="match status" value="1"/>
</dbReference>
<dbReference type="OrthoDB" id="1701699at2759"/>
<organism evidence="1 2">
    <name type="scientific">Senna tora</name>
    <dbReference type="NCBI Taxonomy" id="362788"/>
    <lineage>
        <taxon>Eukaryota</taxon>
        <taxon>Viridiplantae</taxon>
        <taxon>Streptophyta</taxon>
        <taxon>Embryophyta</taxon>
        <taxon>Tracheophyta</taxon>
        <taxon>Spermatophyta</taxon>
        <taxon>Magnoliopsida</taxon>
        <taxon>eudicotyledons</taxon>
        <taxon>Gunneridae</taxon>
        <taxon>Pentapetalae</taxon>
        <taxon>rosids</taxon>
        <taxon>fabids</taxon>
        <taxon>Fabales</taxon>
        <taxon>Fabaceae</taxon>
        <taxon>Caesalpinioideae</taxon>
        <taxon>Cassia clade</taxon>
        <taxon>Senna</taxon>
    </lineage>
</organism>